<reference evidence="1" key="1">
    <citation type="submission" date="2020-11" db="EMBL/GenBank/DDBJ databases">
        <authorList>
            <person name="Tran Van P."/>
        </authorList>
    </citation>
    <scope>NUCLEOTIDE SEQUENCE</scope>
</reference>
<dbReference type="AlphaFoldDB" id="A0A7R8VT29"/>
<protein>
    <submittedName>
        <fullName evidence="1">Uncharacterized protein</fullName>
    </submittedName>
</protein>
<name>A0A7R8VT29_TIMDO</name>
<gene>
    <name evidence="1" type="ORF">TDIB3V08_LOCUS10262</name>
</gene>
<dbReference type="EMBL" id="OA571648">
    <property type="protein sequence ID" value="CAD7204100.1"/>
    <property type="molecule type" value="Genomic_DNA"/>
</dbReference>
<accession>A0A7R8VT29</accession>
<sequence>MDRCSDRVIFFTSETESRKTEEVRFHTSITYQELKELFRSAAEAGPYDILKLLTSDGQMLNITPSLPSNSVDSPHQLKIVAIHCKGKNIQHRLFSPAPRLIPLTS</sequence>
<organism evidence="1">
    <name type="scientific">Timema douglasi</name>
    <name type="common">Walking stick</name>
    <dbReference type="NCBI Taxonomy" id="61478"/>
    <lineage>
        <taxon>Eukaryota</taxon>
        <taxon>Metazoa</taxon>
        <taxon>Ecdysozoa</taxon>
        <taxon>Arthropoda</taxon>
        <taxon>Hexapoda</taxon>
        <taxon>Insecta</taxon>
        <taxon>Pterygota</taxon>
        <taxon>Neoptera</taxon>
        <taxon>Polyneoptera</taxon>
        <taxon>Phasmatodea</taxon>
        <taxon>Timematodea</taxon>
        <taxon>Timematoidea</taxon>
        <taxon>Timematidae</taxon>
        <taxon>Timema</taxon>
    </lineage>
</organism>
<proteinExistence type="predicted"/>
<evidence type="ECO:0000313" key="1">
    <source>
        <dbReference type="EMBL" id="CAD7204100.1"/>
    </source>
</evidence>